<dbReference type="KEGG" id="ssb:SSUBM407_1386"/>
<feature type="transmembrane region" description="Helical" evidence="17">
    <location>
        <begin position="277"/>
        <end position="295"/>
    </location>
</feature>
<dbReference type="GO" id="GO:0009401">
    <property type="term" value="P:phosphoenolpyruvate-dependent sugar phosphotransferase system"/>
    <property type="evidence" value="ECO:0007669"/>
    <property type="project" value="UniProtKB-KW"/>
</dbReference>
<dbReference type="InterPro" id="IPR011297">
    <property type="entry name" value="PTS_IIABC_b_glu"/>
</dbReference>
<evidence type="ECO:0000259" key="19">
    <source>
        <dbReference type="PROSITE" id="PS51098"/>
    </source>
</evidence>
<dbReference type="PANTHER" id="PTHR30175:SF1">
    <property type="entry name" value="PTS SYSTEM ARBUTIN-, CELLOBIOSE-, AND SALICIN-SPECIFIC EIIBC COMPONENT-RELATED"/>
    <property type="match status" value="1"/>
</dbReference>
<dbReference type="NCBIfam" id="TIGR00830">
    <property type="entry name" value="PTBA"/>
    <property type="match status" value="1"/>
</dbReference>
<dbReference type="AlphaFoldDB" id="A0A0H3MW96"/>
<feature type="transmembrane region" description="Helical" evidence="17">
    <location>
        <begin position="349"/>
        <end position="372"/>
    </location>
</feature>
<accession>A0A0H3MW96</accession>
<dbReference type="InterPro" id="IPR001996">
    <property type="entry name" value="PTS_IIB_1"/>
</dbReference>
<reference evidence="21 22" key="1">
    <citation type="journal article" date="2009" name="PLoS ONE">
        <title>Rapid evolution of virulence and drug resistance in the emerging zoonotic pathogen Streptococcus suis.</title>
        <authorList>
            <person name="Holden M.T.G."/>
            <person name="Hauser H."/>
            <person name="Sanders M."/>
            <person name="Ngo T.H."/>
            <person name="Cherevach I."/>
            <person name="Cronin A."/>
            <person name="Goodhead I."/>
            <person name="Mungall K."/>
            <person name="Quail M.A."/>
            <person name="Price C."/>
            <person name="Rabbinowitsch E."/>
            <person name="Sharp S."/>
            <person name="Croucher N.J."/>
            <person name="Chieu T.B."/>
            <person name="Mai N.T.H."/>
            <person name="Diep T.S."/>
            <person name="Chinh N.T."/>
            <person name="Kehoe M."/>
            <person name="Leigh J.A."/>
            <person name="Ward P.N."/>
            <person name="Dowson C.G."/>
            <person name="Whatmore A.M."/>
            <person name="Chanter N."/>
            <person name="Iversen P."/>
            <person name="Gottschalk M."/>
            <person name="Slater J.D."/>
            <person name="Smith H.E."/>
            <person name="Spratt B.G."/>
            <person name="Xu J."/>
            <person name="Ye C."/>
            <person name="Bentley S."/>
            <person name="Barrell B.G."/>
            <person name="Schultsz C."/>
            <person name="Maskell D.J."/>
            <person name="Parkhill J."/>
        </authorList>
    </citation>
    <scope>NUCLEOTIDE SEQUENCE [LARGE SCALE GENOMIC DNA]</scope>
    <source>
        <strain evidence="21 22">BM407</strain>
    </source>
</reference>
<dbReference type="SUPFAM" id="SSF51261">
    <property type="entry name" value="Duplicated hybrid motif"/>
    <property type="match status" value="1"/>
</dbReference>
<evidence type="ECO:0000256" key="6">
    <source>
        <dbReference type="ARBA" id="ARBA00022683"/>
    </source>
</evidence>
<dbReference type="EC" id="2.7.1.211" evidence="11"/>
<feature type="transmembrane region" description="Helical" evidence="17">
    <location>
        <begin position="244"/>
        <end position="265"/>
    </location>
</feature>
<keyword evidence="10 17" id="KW-0472">Membrane</keyword>
<dbReference type="PANTHER" id="PTHR30175">
    <property type="entry name" value="PHOSPHOTRANSFERASE SYSTEM TRANSPORT PROTEIN"/>
    <property type="match status" value="1"/>
</dbReference>
<evidence type="ECO:0000313" key="21">
    <source>
        <dbReference type="EMBL" id="CAZ56243.1"/>
    </source>
</evidence>
<comment type="function">
    <text evidence="12">The phosphoenolpyruvate-dependent sugar phosphotransferase system (sugar PTS), a major carbohydrate active transport system, catalyzes the phosphorylation of incoming sugar substrates concomitantly with their translocation across the cell membrane. This system is involved in sucrose transport.</text>
</comment>
<comment type="catalytic activity">
    <reaction evidence="13">
        <text>N(pros)-phospho-L-histidyl-[protein](out) + sucrose = sucrose 6(G)-phosphate(in) + L-histidyl-[protein]</text>
        <dbReference type="Rhea" id="RHEA:49236"/>
        <dbReference type="Rhea" id="RHEA-COMP:9745"/>
        <dbReference type="Rhea" id="RHEA-COMP:9746"/>
        <dbReference type="ChEBI" id="CHEBI:17992"/>
        <dbReference type="ChEBI" id="CHEBI:29979"/>
        <dbReference type="ChEBI" id="CHEBI:64837"/>
        <dbReference type="ChEBI" id="CHEBI:91002"/>
        <dbReference type="EC" id="2.7.1.211"/>
    </reaction>
</comment>
<evidence type="ECO:0000256" key="14">
    <source>
        <dbReference type="ARBA" id="ARBA00074554"/>
    </source>
</evidence>
<evidence type="ECO:0000256" key="1">
    <source>
        <dbReference type="ARBA" id="ARBA00004651"/>
    </source>
</evidence>
<dbReference type="Pfam" id="PF00358">
    <property type="entry name" value="PTS_EIIA_1"/>
    <property type="match status" value="1"/>
</dbReference>
<dbReference type="GO" id="GO:0005886">
    <property type="term" value="C:plasma membrane"/>
    <property type="evidence" value="ECO:0007669"/>
    <property type="project" value="UniProtKB-SubCell"/>
</dbReference>
<dbReference type="PROSITE" id="PS00371">
    <property type="entry name" value="PTS_EIIA_TYPE_1_HIS"/>
    <property type="match status" value="1"/>
</dbReference>
<evidence type="ECO:0000256" key="13">
    <source>
        <dbReference type="ARBA" id="ARBA00048931"/>
    </source>
</evidence>
<comment type="subcellular location">
    <subcellularLocation>
        <location evidence="1">Cell membrane</location>
        <topology evidence="1">Multi-pass membrane protein</topology>
    </subcellularLocation>
</comment>
<feature type="transmembrane region" description="Helical" evidence="17">
    <location>
        <begin position="168"/>
        <end position="186"/>
    </location>
</feature>
<dbReference type="FunFam" id="3.30.1360.60:FF:000001">
    <property type="entry name" value="PTS system glucose-specific IIBC component PtsG"/>
    <property type="match status" value="1"/>
</dbReference>
<feature type="transmembrane region" description="Helical" evidence="17">
    <location>
        <begin position="422"/>
        <end position="443"/>
    </location>
</feature>
<keyword evidence="4" id="KW-0762">Sugar transport</keyword>
<evidence type="ECO:0000256" key="11">
    <source>
        <dbReference type="ARBA" id="ARBA00044053"/>
    </source>
</evidence>
<dbReference type="Gene3D" id="3.30.1360.60">
    <property type="entry name" value="Glucose permease domain IIB"/>
    <property type="match status" value="1"/>
</dbReference>
<dbReference type="PROSITE" id="PS51103">
    <property type="entry name" value="PTS_EIIC_TYPE_1"/>
    <property type="match status" value="1"/>
</dbReference>
<dbReference type="NCBIfam" id="TIGR01995">
    <property type="entry name" value="PTS-II-ABC-beta"/>
    <property type="match status" value="1"/>
</dbReference>
<evidence type="ECO:0000256" key="3">
    <source>
        <dbReference type="ARBA" id="ARBA00022475"/>
    </source>
</evidence>
<evidence type="ECO:0000256" key="15">
    <source>
        <dbReference type="ARBA" id="ARBA00081008"/>
    </source>
</evidence>
<feature type="transmembrane region" description="Helical" evidence="17">
    <location>
        <begin position="198"/>
        <end position="224"/>
    </location>
</feature>
<dbReference type="InterPro" id="IPR050558">
    <property type="entry name" value="PTS_Sugar-Specific_Components"/>
</dbReference>
<sequence length="613" mass="65330">MKYKNTALAILGAVGGEKNVLRATHCVTRLRLELKDENIVSDERVKSISGVIGIMKKNGQYQIILGNDVANYYKEFTALGKFDSDSVQQLKKANVLEQVIEYIAGSMTPLIPAMLGGGMIKVLVIVLPMLGLLKADSQSISFLAFFGDAPYHFMPIFLAYSASQKLKVTPALAMSVAGILLHPNFVQMVSSGDPLHFLGAPVTPASYGSSVIPILIMVWLMKYIEAVFNKVTPAVTKSFLQPTLVLLVSGFIALVLVGPLGVIVGEGLSQLVEQMHGVAGWLTLAVLGAIMPFIVMTGMHWAFAPIFLAASIATPDVLILPAMLGSNLAQGAASIAVAFKSKNSNTKQIAFAAGFSALFAGVTEPALYGVTLKYKKPLYAAMIGGGLAGLFVGLTGVKAYLFAVPSLIALPQFIYSEAASNITNAMIAAAISIIVTFILAYFLGIDEETSTVNLEKVAPGISSRKNVFSPLSGQILPLEKVNDATFSKKMLGEGVAIIPKDGKVYAPFDGTVTSLFPTKHAIGLTSDEGVELLIHFGLETVELKGRGFVSHVSDGEKVEKGQLMLEVDVEMLVAEGYDIVTPVVVTNTQEYLDVLLLSTKEEVNYADDLLAVL</sequence>
<dbReference type="GO" id="GO:0090589">
    <property type="term" value="F:protein-phosphocysteine-trehalose phosphotransferase system transporter activity"/>
    <property type="evidence" value="ECO:0007669"/>
    <property type="project" value="TreeGrafter"/>
</dbReference>
<evidence type="ECO:0000256" key="10">
    <source>
        <dbReference type="ARBA" id="ARBA00023136"/>
    </source>
</evidence>
<evidence type="ECO:0000256" key="9">
    <source>
        <dbReference type="ARBA" id="ARBA00022989"/>
    </source>
</evidence>
<feature type="domain" description="PTS EIIA type-1" evidence="18">
    <location>
        <begin position="483"/>
        <end position="587"/>
    </location>
</feature>
<dbReference type="InterPro" id="IPR003352">
    <property type="entry name" value="PTS_EIIC"/>
</dbReference>
<evidence type="ECO:0000313" key="22">
    <source>
        <dbReference type="Proteomes" id="UP000009077"/>
    </source>
</evidence>
<evidence type="ECO:0000256" key="7">
    <source>
        <dbReference type="ARBA" id="ARBA00022692"/>
    </source>
</evidence>
<keyword evidence="22" id="KW-1185">Reference proteome</keyword>
<keyword evidence="3" id="KW-1003">Cell membrane</keyword>
<organism evidence="21 22">
    <name type="scientific">Streptococcus suis (strain BM407)</name>
    <dbReference type="NCBI Taxonomy" id="568814"/>
    <lineage>
        <taxon>Bacteria</taxon>
        <taxon>Bacillati</taxon>
        <taxon>Bacillota</taxon>
        <taxon>Bacilli</taxon>
        <taxon>Lactobacillales</taxon>
        <taxon>Streptococcaceae</taxon>
        <taxon>Streptococcus</taxon>
    </lineage>
</organism>
<evidence type="ECO:0000256" key="2">
    <source>
        <dbReference type="ARBA" id="ARBA00022448"/>
    </source>
</evidence>
<evidence type="ECO:0000259" key="18">
    <source>
        <dbReference type="PROSITE" id="PS51093"/>
    </source>
</evidence>
<evidence type="ECO:0000256" key="12">
    <source>
        <dbReference type="ARBA" id="ARBA00045139"/>
    </source>
</evidence>
<evidence type="ECO:0000256" key="16">
    <source>
        <dbReference type="PROSITE-ProRule" id="PRU00421"/>
    </source>
</evidence>
<dbReference type="InterPro" id="IPR011055">
    <property type="entry name" value="Dup_hybrid_motif"/>
</dbReference>
<dbReference type="GO" id="GO:0022878">
    <property type="term" value="F:protein-N(PI)-phosphohistidine-sucrose phosphotransferase system transporter activity"/>
    <property type="evidence" value="ECO:0007669"/>
    <property type="project" value="RHEA"/>
</dbReference>
<dbReference type="FunFam" id="2.70.70.10:FF:000001">
    <property type="entry name" value="PTS system glucose-specific IIA component"/>
    <property type="match status" value="1"/>
</dbReference>
<feature type="transmembrane region" description="Helical" evidence="17">
    <location>
        <begin position="140"/>
        <end position="162"/>
    </location>
</feature>
<dbReference type="Gene3D" id="2.70.70.10">
    <property type="entry name" value="Glucose Permease (Domain IIA)"/>
    <property type="match status" value="1"/>
</dbReference>
<dbReference type="HOGENOM" id="CLU_012312_2_3_9"/>
<dbReference type="Proteomes" id="UP000009077">
    <property type="component" value="Chromosome"/>
</dbReference>
<dbReference type="CDD" id="cd00212">
    <property type="entry name" value="PTS_IIB_glc"/>
    <property type="match status" value="1"/>
</dbReference>
<dbReference type="InterPro" id="IPR018113">
    <property type="entry name" value="PTrfase_EIIB_Cys"/>
</dbReference>
<evidence type="ECO:0000256" key="8">
    <source>
        <dbReference type="ARBA" id="ARBA00022777"/>
    </source>
</evidence>
<dbReference type="PROSITE" id="PS51098">
    <property type="entry name" value="PTS_EIIB_TYPE_1"/>
    <property type="match status" value="1"/>
</dbReference>
<feature type="transmembrane region" description="Helical" evidence="17">
    <location>
        <begin position="378"/>
        <end position="401"/>
    </location>
</feature>
<dbReference type="InterPro" id="IPR001127">
    <property type="entry name" value="PTS_EIIA_1_perm"/>
</dbReference>
<keyword evidence="9 17" id="KW-1133">Transmembrane helix</keyword>
<dbReference type="Pfam" id="PF00367">
    <property type="entry name" value="PTS_EIIB"/>
    <property type="match status" value="1"/>
</dbReference>
<dbReference type="GO" id="GO:0015771">
    <property type="term" value="P:trehalose transport"/>
    <property type="evidence" value="ECO:0007669"/>
    <property type="project" value="TreeGrafter"/>
</dbReference>
<feature type="transmembrane region" description="Helical" evidence="17">
    <location>
        <begin position="110"/>
        <end position="133"/>
    </location>
</feature>
<dbReference type="Pfam" id="PF02378">
    <property type="entry name" value="PTS_EIIC"/>
    <property type="match status" value="1"/>
</dbReference>
<feature type="domain" description="PTS EIIB type-1" evidence="19">
    <location>
        <begin position="4"/>
        <end position="86"/>
    </location>
</feature>
<dbReference type="InterPro" id="IPR036878">
    <property type="entry name" value="Glu_permease_IIB"/>
</dbReference>
<evidence type="ECO:0000256" key="4">
    <source>
        <dbReference type="ARBA" id="ARBA00022597"/>
    </source>
</evidence>
<proteinExistence type="predicted"/>
<protein>
    <recommendedName>
        <fullName evidence="14">PTS system sucrose-specific EIIBCA component</fullName>
        <ecNumber evidence="11">2.7.1.211</ecNumber>
    </recommendedName>
    <alternativeName>
        <fullName evidence="15">EIIBCA-Scr</fullName>
    </alternativeName>
</protein>
<dbReference type="RefSeq" id="WP_012027425.1">
    <property type="nucleotide sequence ID" value="NC_012926.1"/>
</dbReference>
<dbReference type="GeneID" id="8155209"/>
<dbReference type="GO" id="GO:0016301">
    <property type="term" value="F:kinase activity"/>
    <property type="evidence" value="ECO:0007669"/>
    <property type="project" value="UniProtKB-KW"/>
</dbReference>
<dbReference type="EMBL" id="FM252032">
    <property type="protein sequence ID" value="CAZ56243.1"/>
    <property type="molecule type" value="Genomic_DNA"/>
</dbReference>
<evidence type="ECO:0000256" key="17">
    <source>
        <dbReference type="SAM" id="Phobius"/>
    </source>
</evidence>
<keyword evidence="5 21" id="KW-0808">Transferase</keyword>
<keyword evidence="8" id="KW-0418">Kinase</keyword>
<feature type="active site" description="Phosphocysteine intermediate; for EIIB activity" evidence="16">
    <location>
        <position position="26"/>
    </location>
</feature>
<name>A0A0H3MW96_STRS4</name>
<keyword evidence="6" id="KW-0598">Phosphotransferase system</keyword>
<dbReference type="PATRIC" id="fig|568814.3.peg.1425"/>
<dbReference type="PROSITE" id="PS51093">
    <property type="entry name" value="PTS_EIIA_TYPE_1"/>
    <property type="match status" value="1"/>
</dbReference>
<dbReference type="SUPFAM" id="SSF55604">
    <property type="entry name" value="Glucose permease domain IIB"/>
    <property type="match status" value="1"/>
</dbReference>
<gene>
    <name evidence="21" type="ordered locus">SSUBM407_1386</name>
</gene>
<dbReference type="PROSITE" id="PS01035">
    <property type="entry name" value="PTS_EIIB_TYPE_1_CYS"/>
    <property type="match status" value="1"/>
</dbReference>
<evidence type="ECO:0000259" key="20">
    <source>
        <dbReference type="PROSITE" id="PS51103"/>
    </source>
</evidence>
<keyword evidence="7 17" id="KW-0812">Transmembrane</keyword>
<keyword evidence="2" id="KW-0813">Transport</keyword>
<feature type="domain" description="PTS EIIC type-1" evidence="20">
    <location>
        <begin position="101"/>
        <end position="459"/>
    </location>
</feature>
<evidence type="ECO:0000256" key="5">
    <source>
        <dbReference type="ARBA" id="ARBA00022679"/>
    </source>
</evidence>
<dbReference type="InterPro" id="IPR013013">
    <property type="entry name" value="PTS_EIIC_1"/>
</dbReference>